<dbReference type="RefSeq" id="WP_133539878.1">
    <property type="nucleotide sequence ID" value="NZ_SNXI01000009.1"/>
</dbReference>
<reference evidence="3 4" key="1">
    <citation type="submission" date="2019-03" db="EMBL/GenBank/DDBJ databases">
        <title>Freshwater and sediment microbial communities from various areas in North America, analyzing microbe dynamics in response to fracking.</title>
        <authorList>
            <person name="Lamendella R."/>
        </authorList>
    </citation>
    <scope>NUCLEOTIDE SEQUENCE [LARGE SCALE GENOMIC DNA]</scope>
    <source>
        <strain evidence="3 4">18_TX</strain>
    </source>
</reference>
<dbReference type="NCBIfam" id="NF001266">
    <property type="entry name" value="PRK00228.1-1"/>
    <property type="match status" value="1"/>
</dbReference>
<dbReference type="SUPFAM" id="SSF143456">
    <property type="entry name" value="VC0467-like"/>
    <property type="match status" value="1"/>
</dbReference>
<name>A0A4R6P4C4_9GAMM</name>
<protein>
    <recommendedName>
        <fullName evidence="2">UPF0301 protein DEU29_10957</fullName>
    </recommendedName>
</protein>
<evidence type="ECO:0000313" key="3">
    <source>
        <dbReference type="EMBL" id="TDP32628.1"/>
    </source>
</evidence>
<dbReference type="EMBL" id="SNXI01000009">
    <property type="protein sequence ID" value="TDP32628.1"/>
    <property type="molecule type" value="Genomic_DNA"/>
</dbReference>
<organism evidence="3 4">
    <name type="scientific">Idiomarina aquatica</name>
    <dbReference type="NCBI Taxonomy" id="1327752"/>
    <lineage>
        <taxon>Bacteria</taxon>
        <taxon>Pseudomonadati</taxon>
        <taxon>Pseudomonadota</taxon>
        <taxon>Gammaproteobacteria</taxon>
        <taxon>Alteromonadales</taxon>
        <taxon>Idiomarinaceae</taxon>
        <taxon>Idiomarina</taxon>
    </lineage>
</organism>
<dbReference type="HAMAP" id="MF_00758">
    <property type="entry name" value="UPF0301"/>
    <property type="match status" value="1"/>
</dbReference>
<dbReference type="PANTHER" id="PTHR30327:SF1">
    <property type="entry name" value="UPF0301 PROTEIN YQGE"/>
    <property type="match status" value="1"/>
</dbReference>
<accession>A0A4R6P4C4</accession>
<dbReference type="AlphaFoldDB" id="A0A4R6P4C4"/>
<dbReference type="Proteomes" id="UP000295531">
    <property type="component" value="Unassembled WGS sequence"/>
</dbReference>
<evidence type="ECO:0000256" key="1">
    <source>
        <dbReference type="ARBA" id="ARBA00009600"/>
    </source>
</evidence>
<dbReference type="Gene3D" id="3.40.1740.10">
    <property type="entry name" value="VC0467-like"/>
    <property type="match status" value="1"/>
</dbReference>
<keyword evidence="4" id="KW-1185">Reference proteome</keyword>
<dbReference type="OrthoDB" id="9807486at2"/>
<sequence length="185" mass="20429">MESLQNHFLIATPTMDDPLFKRSVTYICEHNEDGAMGLIINQPANLNVDSLLDKLEIIYPDATASLQGPVYQGGPVGQERGFVIHPPQENWRSSLKLSDDIMVTTSRDILEALGSSAAPLKFLLTLGYAGWEAGQLEKELAENAWLSIPADPDIIFNTPVKDRWQKATEKLGFDVWQLGPDVGHA</sequence>
<dbReference type="InterPro" id="IPR003774">
    <property type="entry name" value="AlgH-like"/>
</dbReference>
<comment type="caution">
    <text evidence="3">The sequence shown here is derived from an EMBL/GenBank/DDBJ whole genome shotgun (WGS) entry which is preliminary data.</text>
</comment>
<dbReference type="GO" id="GO:0005829">
    <property type="term" value="C:cytosol"/>
    <property type="evidence" value="ECO:0007669"/>
    <property type="project" value="TreeGrafter"/>
</dbReference>
<evidence type="ECO:0000256" key="2">
    <source>
        <dbReference type="HAMAP-Rule" id="MF_00758"/>
    </source>
</evidence>
<dbReference type="PANTHER" id="PTHR30327">
    <property type="entry name" value="UNCHARACTERIZED PROTEIN YQGE"/>
    <property type="match status" value="1"/>
</dbReference>
<gene>
    <name evidence="3" type="ORF">DEU29_10957</name>
</gene>
<comment type="similarity">
    <text evidence="1 2">Belongs to the UPF0301 (AlgH) family.</text>
</comment>
<proteinExistence type="inferred from homology"/>
<dbReference type="Pfam" id="PF02622">
    <property type="entry name" value="DUF179"/>
    <property type="match status" value="1"/>
</dbReference>
<evidence type="ECO:0000313" key="4">
    <source>
        <dbReference type="Proteomes" id="UP000295531"/>
    </source>
</evidence>